<dbReference type="RefSeq" id="WP_268630751.1">
    <property type="nucleotide sequence ID" value="NZ_JAMDMJ010000040.1"/>
</dbReference>
<dbReference type="Proteomes" id="UP001527202">
    <property type="component" value="Unassembled WGS sequence"/>
</dbReference>
<evidence type="ECO:0000256" key="6">
    <source>
        <dbReference type="ARBA" id="ARBA00023136"/>
    </source>
</evidence>
<feature type="transmembrane region" description="Helical" evidence="7">
    <location>
        <begin position="114"/>
        <end position="136"/>
    </location>
</feature>
<comment type="subcellular location">
    <subcellularLocation>
        <location evidence="1">Cell membrane</location>
        <topology evidence="1">Multi-pass membrane protein</topology>
    </subcellularLocation>
</comment>
<sequence length="183" mass="19728">MGSVTMLITLFWTFLKIGILSFGGGFAMIPAIQHEVELQGWLTPEQFSEAVAISGMAPGPLATNCAIYIGKMTMGLPGAAAAVLGMVLPSIVLIAAVARFFYAIRTHRTVKTVFYGLRPVVAALVVVAALRFGFTYFRAEWWTWKTGVSAAIFLLALLGLTRYRMHPLSVILLSALVGVAIYG</sequence>
<evidence type="ECO:0000256" key="2">
    <source>
        <dbReference type="ARBA" id="ARBA00005262"/>
    </source>
</evidence>
<dbReference type="InterPro" id="IPR003370">
    <property type="entry name" value="Chromate_transpt"/>
</dbReference>
<protein>
    <submittedName>
        <fullName evidence="8">Chromate transporter</fullName>
    </submittedName>
</protein>
<feature type="transmembrane region" description="Helical" evidence="7">
    <location>
        <begin position="142"/>
        <end position="160"/>
    </location>
</feature>
<keyword evidence="9" id="KW-1185">Reference proteome</keyword>
<dbReference type="InterPro" id="IPR052518">
    <property type="entry name" value="CHR_Transporter"/>
</dbReference>
<evidence type="ECO:0000256" key="5">
    <source>
        <dbReference type="ARBA" id="ARBA00022989"/>
    </source>
</evidence>
<comment type="caution">
    <text evidence="8">The sequence shown here is derived from an EMBL/GenBank/DDBJ whole genome shotgun (WGS) entry which is preliminary data.</text>
</comment>
<feature type="transmembrane region" description="Helical" evidence="7">
    <location>
        <begin position="6"/>
        <end position="29"/>
    </location>
</feature>
<dbReference type="Pfam" id="PF02417">
    <property type="entry name" value="Chromate_transp"/>
    <property type="match status" value="1"/>
</dbReference>
<evidence type="ECO:0000313" key="9">
    <source>
        <dbReference type="Proteomes" id="UP001527202"/>
    </source>
</evidence>
<keyword evidence="5 7" id="KW-1133">Transmembrane helix</keyword>
<keyword evidence="3" id="KW-1003">Cell membrane</keyword>
<gene>
    <name evidence="8" type="ORF">M5X16_25775</name>
</gene>
<proteinExistence type="inferred from homology"/>
<comment type="similarity">
    <text evidence="2">Belongs to the chromate ion transporter (CHR) (TC 2.A.51) family.</text>
</comment>
<dbReference type="PANTHER" id="PTHR43663">
    <property type="entry name" value="CHROMATE TRANSPORT PROTEIN-RELATED"/>
    <property type="match status" value="1"/>
</dbReference>
<evidence type="ECO:0000313" key="8">
    <source>
        <dbReference type="EMBL" id="MCY9599173.1"/>
    </source>
</evidence>
<feature type="transmembrane region" description="Helical" evidence="7">
    <location>
        <begin position="81"/>
        <end position="102"/>
    </location>
</feature>
<dbReference type="PANTHER" id="PTHR43663:SF1">
    <property type="entry name" value="CHROMATE TRANSPORTER"/>
    <property type="match status" value="1"/>
</dbReference>
<dbReference type="EMBL" id="JAMDMJ010000040">
    <property type="protein sequence ID" value="MCY9599173.1"/>
    <property type="molecule type" value="Genomic_DNA"/>
</dbReference>
<keyword evidence="6 7" id="KW-0472">Membrane</keyword>
<keyword evidence="4 7" id="KW-0812">Transmembrane</keyword>
<evidence type="ECO:0000256" key="3">
    <source>
        <dbReference type="ARBA" id="ARBA00022475"/>
    </source>
</evidence>
<organism evidence="8 9">
    <name type="scientific">Paenibacillus chitinolyticus</name>
    <dbReference type="NCBI Taxonomy" id="79263"/>
    <lineage>
        <taxon>Bacteria</taxon>
        <taxon>Bacillati</taxon>
        <taxon>Bacillota</taxon>
        <taxon>Bacilli</taxon>
        <taxon>Bacillales</taxon>
        <taxon>Paenibacillaceae</taxon>
        <taxon>Paenibacillus</taxon>
    </lineage>
</organism>
<accession>A0ABT4FKX3</accession>
<evidence type="ECO:0000256" key="1">
    <source>
        <dbReference type="ARBA" id="ARBA00004651"/>
    </source>
</evidence>
<reference evidence="8 9" key="1">
    <citation type="submission" date="2022-05" db="EMBL/GenBank/DDBJ databases">
        <title>Genome Sequencing of Bee-Associated Microbes.</title>
        <authorList>
            <person name="Dunlap C."/>
        </authorList>
    </citation>
    <scope>NUCLEOTIDE SEQUENCE [LARGE SCALE GENOMIC DNA]</scope>
    <source>
        <strain evidence="8 9">NRRL B-23120</strain>
    </source>
</reference>
<evidence type="ECO:0000256" key="4">
    <source>
        <dbReference type="ARBA" id="ARBA00022692"/>
    </source>
</evidence>
<name>A0ABT4FKX3_9BACL</name>
<evidence type="ECO:0000256" key="7">
    <source>
        <dbReference type="SAM" id="Phobius"/>
    </source>
</evidence>
<feature type="transmembrane region" description="Helical" evidence="7">
    <location>
        <begin position="165"/>
        <end position="182"/>
    </location>
</feature>